<name>A0A4Y6UWM0_SACBS</name>
<dbReference type="InterPro" id="IPR000983">
    <property type="entry name" value="Bac_GSPG_pilin"/>
</dbReference>
<dbReference type="EMBL" id="CP041217">
    <property type="protein sequence ID" value="QDH20816.1"/>
    <property type="molecule type" value="Genomic_DNA"/>
</dbReference>
<keyword evidence="4" id="KW-0472">Membrane</keyword>
<dbReference type="AlphaFoldDB" id="A0A4Y6UWM0"/>
<dbReference type="Proteomes" id="UP000316968">
    <property type="component" value="Chromosome"/>
</dbReference>
<gene>
    <name evidence="5" type="ORF">FFV09_08135</name>
</gene>
<dbReference type="GO" id="GO:0030420">
    <property type="term" value="P:establishment of competence for transformation"/>
    <property type="evidence" value="ECO:0007669"/>
    <property type="project" value="UniProtKB-KW"/>
</dbReference>
<dbReference type="InterPro" id="IPR045584">
    <property type="entry name" value="Pilin-like"/>
</dbReference>
<dbReference type="GO" id="GO:0015628">
    <property type="term" value="P:protein secretion by the type II secretion system"/>
    <property type="evidence" value="ECO:0007669"/>
    <property type="project" value="InterPro"/>
</dbReference>
<reference evidence="5 6" key="1">
    <citation type="submission" date="2019-06" db="EMBL/GenBank/DDBJ databases">
        <title>Saccharibacillus brassicae sp. nov., an endophytic bacterium isolated from Chinese cabbage seeds (Brassica pekinensis).</title>
        <authorList>
            <person name="Jiang L."/>
            <person name="Lee J."/>
            <person name="Kim S.W."/>
        </authorList>
    </citation>
    <scope>NUCLEOTIDE SEQUENCE [LARGE SCALE GENOMIC DNA]</scope>
    <source>
        <strain evidence="6">KCTC 43072 / ATSA2</strain>
    </source>
</reference>
<dbReference type="KEGG" id="saca:FFV09_08135"/>
<keyword evidence="6" id="KW-1185">Reference proteome</keyword>
<dbReference type="Gene3D" id="3.30.700.10">
    <property type="entry name" value="Glycoprotein, Type 4 Pilin"/>
    <property type="match status" value="1"/>
</dbReference>
<accession>A0A4Y6UWM0</accession>
<sequence>MNEAAGMVNEVEVKKAGKSKFMQSVLRKMGKEEKGFTLIELLAVLVIIAIIAVIAIPLIGNIINKSRDNGDLSTASQVYNAARMYVIDTKNGDFQKAATVTLKEMVDGKYIEKDIVLPSSKAALVEGTQVTFDKTGALTEVILNDGEKYTFTAKEVLSATKTPAKTP</sequence>
<dbReference type="GO" id="GO:0015627">
    <property type="term" value="C:type II protein secretion system complex"/>
    <property type="evidence" value="ECO:0007669"/>
    <property type="project" value="InterPro"/>
</dbReference>
<dbReference type="Pfam" id="PF07963">
    <property type="entry name" value="N_methyl"/>
    <property type="match status" value="1"/>
</dbReference>
<dbReference type="PRINTS" id="PR00813">
    <property type="entry name" value="BCTERIALGSPG"/>
</dbReference>
<comment type="subcellular location">
    <subcellularLocation>
        <location evidence="1">Cell surface</location>
    </subcellularLocation>
</comment>
<proteinExistence type="predicted"/>
<dbReference type="PROSITE" id="PS00409">
    <property type="entry name" value="PROKAR_NTER_METHYL"/>
    <property type="match status" value="1"/>
</dbReference>
<dbReference type="RefSeq" id="WP_141447365.1">
    <property type="nucleotide sequence ID" value="NZ_CP041217.1"/>
</dbReference>
<organism evidence="5 6">
    <name type="scientific">Saccharibacillus brassicae</name>
    <dbReference type="NCBI Taxonomy" id="2583377"/>
    <lineage>
        <taxon>Bacteria</taxon>
        <taxon>Bacillati</taxon>
        <taxon>Bacillota</taxon>
        <taxon>Bacilli</taxon>
        <taxon>Bacillales</taxon>
        <taxon>Paenibacillaceae</taxon>
        <taxon>Saccharibacillus</taxon>
    </lineage>
</organism>
<dbReference type="InterPro" id="IPR012902">
    <property type="entry name" value="N_methyl_site"/>
</dbReference>
<evidence type="ECO:0000256" key="1">
    <source>
        <dbReference type="ARBA" id="ARBA00004241"/>
    </source>
</evidence>
<keyword evidence="4" id="KW-0812">Transmembrane</keyword>
<keyword evidence="2" id="KW-0488">Methylation</keyword>
<protein>
    <submittedName>
        <fullName evidence="5">Prepilin-type N-terminal cleavage/methylation domain-containing protein</fullName>
    </submittedName>
</protein>
<feature type="transmembrane region" description="Helical" evidence="4">
    <location>
        <begin position="36"/>
        <end position="59"/>
    </location>
</feature>
<keyword evidence="3" id="KW-0178">Competence</keyword>
<evidence type="ECO:0000313" key="5">
    <source>
        <dbReference type="EMBL" id="QDH20816.1"/>
    </source>
</evidence>
<keyword evidence="4" id="KW-1133">Transmembrane helix</keyword>
<dbReference type="SUPFAM" id="SSF54523">
    <property type="entry name" value="Pili subunits"/>
    <property type="match status" value="1"/>
</dbReference>
<evidence type="ECO:0000256" key="4">
    <source>
        <dbReference type="SAM" id="Phobius"/>
    </source>
</evidence>
<dbReference type="NCBIfam" id="TIGR02532">
    <property type="entry name" value="IV_pilin_GFxxxE"/>
    <property type="match status" value="1"/>
</dbReference>
<dbReference type="GO" id="GO:0009986">
    <property type="term" value="C:cell surface"/>
    <property type="evidence" value="ECO:0007669"/>
    <property type="project" value="UniProtKB-SubCell"/>
</dbReference>
<evidence type="ECO:0000313" key="6">
    <source>
        <dbReference type="Proteomes" id="UP000316968"/>
    </source>
</evidence>
<evidence type="ECO:0000256" key="3">
    <source>
        <dbReference type="ARBA" id="ARBA00023287"/>
    </source>
</evidence>
<evidence type="ECO:0000256" key="2">
    <source>
        <dbReference type="ARBA" id="ARBA00022481"/>
    </source>
</evidence>
<dbReference type="OrthoDB" id="2665739at2"/>